<name>A0A8H9FYU5_9SPHI</name>
<proteinExistence type="predicted"/>
<dbReference type="InterPro" id="IPR049492">
    <property type="entry name" value="BD-FAE-like_dom"/>
</dbReference>
<dbReference type="EMBL" id="BMKM01000002">
    <property type="protein sequence ID" value="GGE15154.1"/>
    <property type="molecule type" value="Genomic_DNA"/>
</dbReference>
<dbReference type="InterPro" id="IPR029058">
    <property type="entry name" value="AB_hydrolase_fold"/>
</dbReference>
<dbReference type="Gene3D" id="3.40.50.1820">
    <property type="entry name" value="alpha/beta hydrolase"/>
    <property type="match status" value="1"/>
</dbReference>
<feature type="domain" description="BD-FAE-like" evidence="3">
    <location>
        <begin position="44"/>
        <end position="240"/>
    </location>
</feature>
<dbReference type="RefSeq" id="WP_182498856.1">
    <property type="nucleotide sequence ID" value="NZ_BMKM01000002.1"/>
</dbReference>
<dbReference type="GO" id="GO:0016787">
    <property type="term" value="F:hydrolase activity"/>
    <property type="evidence" value="ECO:0007669"/>
    <property type="project" value="UniProtKB-KW"/>
</dbReference>
<feature type="signal peptide" evidence="2">
    <location>
        <begin position="1"/>
        <end position="20"/>
    </location>
</feature>
<feature type="chain" id="PRO_5034462934" description="BD-FAE-like domain-containing protein" evidence="2">
    <location>
        <begin position="21"/>
        <end position="283"/>
    </location>
</feature>
<reference evidence="4" key="2">
    <citation type="submission" date="2020-09" db="EMBL/GenBank/DDBJ databases">
        <authorList>
            <person name="Sun Q."/>
            <person name="Zhou Y."/>
        </authorList>
    </citation>
    <scope>NUCLEOTIDE SEQUENCE</scope>
    <source>
        <strain evidence="4">CGMCC 1.15966</strain>
    </source>
</reference>
<accession>A0A8H9FYU5</accession>
<sequence length="283" mass="31740">MKWSIYFLSLILLLSGCSSQKSVSSSESIILKDVAYGTDARNIMDVKLPANRNKETPFVLLIHGGAWTIANKENVQDFMDTLYTNGISVASINHRYANHENVHYKEMLADVDAALNYCISQADNWNVRKNDFVMSGVSSGAHLAMLYSYTTDKKINAITEFCGPVDFTSKEMMGFVEKAGLKEVLVKMTGKDYDINKDIDPEFFSASPVRFVKPIPILIVHGTDDKVVPFIQAQILVKALEDKKVKNKFIPIQGAGHDLNLKDSSIRKLVYSEVVKWVKQYGQ</sequence>
<evidence type="ECO:0000256" key="2">
    <source>
        <dbReference type="SAM" id="SignalP"/>
    </source>
</evidence>
<keyword evidence="1" id="KW-0378">Hydrolase</keyword>
<evidence type="ECO:0000256" key="1">
    <source>
        <dbReference type="ARBA" id="ARBA00022801"/>
    </source>
</evidence>
<dbReference type="Pfam" id="PF20434">
    <property type="entry name" value="BD-FAE"/>
    <property type="match status" value="1"/>
</dbReference>
<evidence type="ECO:0000313" key="4">
    <source>
        <dbReference type="EMBL" id="GGE15154.1"/>
    </source>
</evidence>
<dbReference type="PANTHER" id="PTHR48081:SF13">
    <property type="entry name" value="ALPHA_BETA HYDROLASE"/>
    <property type="match status" value="1"/>
</dbReference>
<gene>
    <name evidence="4" type="ORF">GCM10011516_11220</name>
</gene>
<organism evidence="4 5">
    <name type="scientific">Sphingobacterium cellulitidis</name>
    <dbReference type="NCBI Taxonomy" id="1768011"/>
    <lineage>
        <taxon>Bacteria</taxon>
        <taxon>Pseudomonadati</taxon>
        <taxon>Bacteroidota</taxon>
        <taxon>Sphingobacteriia</taxon>
        <taxon>Sphingobacteriales</taxon>
        <taxon>Sphingobacteriaceae</taxon>
        <taxon>Sphingobacterium</taxon>
    </lineage>
</organism>
<dbReference type="AlphaFoldDB" id="A0A8H9FYU5"/>
<keyword evidence="2" id="KW-0732">Signal</keyword>
<dbReference type="PANTHER" id="PTHR48081">
    <property type="entry name" value="AB HYDROLASE SUPERFAMILY PROTEIN C4A8.06C"/>
    <property type="match status" value="1"/>
</dbReference>
<dbReference type="Proteomes" id="UP000614460">
    <property type="component" value="Unassembled WGS sequence"/>
</dbReference>
<dbReference type="SUPFAM" id="SSF53474">
    <property type="entry name" value="alpha/beta-Hydrolases"/>
    <property type="match status" value="1"/>
</dbReference>
<comment type="caution">
    <text evidence="4">The sequence shown here is derived from an EMBL/GenBank/DDBJ whole genome shotgun (WGS) entry which is preliminary data.</text>
</comment>
<dbReference type="InterPro" id="IPR050300">
    <property type="entry name" value="GDXG_lipolytic_enzyme"/>
</dbReference>
<protein>
    <recommendedName>
        <fullName evidence="3">BD-FAE-like domain-containing protein</fullName>
    </recommendedName>
</protein>
<keyword evidence="5" id="KW-1185">Reference proteome</keyword>
<reference evidence="4" key="1">
    <citation type="journal article" date="2014" name="Int. J. Syst. Evol. Microbiol.">
        <title>Complete genome sequence of Corynebacterium casei LMG S-19264T (=DSM 44701T), isolated from a smear-ripened cheese.</title>
        <authorList>
            <consortium name="US DOE Joint Genome Institute (JGI-PGF)"/>
            <person name="Walter F."/>
            <person name="Albersmeier A."/>
            <person name="Kalinowski J."/>
            <person name="Ruckert C."/>
        </authorList>
    </citation>
    <scope>NUCLEOTIDE SEQUENCE</scope>
    <source>
        <strain evidence="4">CGMCC 1.15966</strain>
    </source>
</reference>
<dbReference type="PROSITE" id="PS51257">
    <property type="entry name" value="PROKAR_LIPOPROTEIN"/>
    <property type="match status" value="1"/>
</dbReference>
<evidence type="ECO:0000313" key="5">
    <source>
        <dbReference type="Proteomes" id="UP000614460"/>
    </source>
</evidence>
<evidence type="ECO:0000259" key="3">
    <source>
        <dbReference type="Pfam" id="PF20434"/>
    </source>
</evidence>